<evidence type="ECO:0000313" key="3">
    <source>
        <dbReference type="Proteomes" id="UP001200470"/>
    </source>
</evidence>
<proteinExistence type="predicted"/>
<dbReference type="Gene3D" id="3.30.1380.10">
    <property type="match status" value="1"/>
</dbReference>
<feature type="domain" description="Peptidase M15A C-terminal" evidence="1">
    <location>
        <begin position="10"/>
        <end position="93"/>
    </location>
</feature>
<organism evidence="2 3">
    <name type="scientific">Xylanibacter brevis</name>
    <dbReference type="NCBI Taxonomy" id="83231"/>
    <lineage>
        <taxon>Bacteria</taxon>
        <taxon>Pseudomonadati</taxon>
        <taxon>Bacteroidota</taxon>
        <taxon>Bacteroidia</taxon>
        <taxon>Bacteroidales</taxon>
        <taxon>Prevotellaceae</taxon>
        <taxon>Xylanibacter</taxon>
    </lineage>
</organism>
<accession>A0ABS9CG65</accession>
<dbReference type="InterPro" id="IPR009045">
    <property type="entry name" value="Zn_M74/Hedgehog-like"/>
</dbReference>
<reference evidence="2 3" key="1">
    <citation type="submission" date="2020-12" db="EMBL/GenBank/DDBJ databases">
        <title>Whole genome sequences of gut porcine anaerobes.</title>
        <authorList>
            <person name="Kubasova T."/>
            <person name="Jahodarova E."/>
            <person name="Rychlik I."/>
        </authorList>
    </citation>
    <scope>NUCLEOTIDE SEQUENCE [LARGE SCALE GENOMIC DNA]</scope>
    <source>
        <strain evidence="2 3">An925</strain>
    </source>
</reference>
<evidence type="ECO:0000259" key="1">
    <source>
        <dbReference type="Pfam" id="PF08291"/>
    </source>
</evidence>
<dbReference type="Pfam" id="PF08291">
    <property type="entry name" value="Peptidase_M15_3"/>
    <property type="match status" value="1"/>
</dbReference>
<dbReference type="EMBL" id="JADYTN010000013">
    <property type="protein sequence ID" value="MCF2563840.1"/>
    <property type="molecule type" value="Genomic_DNA"/>
</dbReference>
<sequence length="147" mass="16574">MAKDIILSEHFRLSEFTNSYMAKRLGIDNTPSLAVVSNLQQLCRHVLEPLRQYAGCPIIISSGYRCPSLNQAVGGVSKSQHLVGEAADIVLPSTAVGRQWLCWLMDQKFDQLIFERASVKSTTFWIHVSYRQDGHNRQQVIEGLTKI</sequence>
<protein>
    <submittedName>
        <fullName evidence="2">Peptidase M15</fullName>
    </submittedName>
</protein>
<comment type="caution">
    <text evidence="2">The sequence shown here is derived from an EMBL/GenBank/DDBJ whole genome shotgun (WGS) entry which is preliminary data.</text>
</comment>
<gene>
    <name evidence="2" type="ORF">I6E12_06915</name>
</gene>
<dbReference type="InterPro" id="IPR013230">
    <property type="entry name" value="Peptidase_M15A_C"/>
</dbReference>
<evidence type="ECO:0000313" key="2">
    <source>
        <dbReference type="EMBL" id="MCF2563840.1"/>
    </source>
</evidence>
<keyword evidence="3" id="KW-1185">Reference proteome</keyword>
<name>A0ABS9CG65_9BACT</name>
<dbReference type="Proteomes" id="UP001200470">
    <property type="component" value="Unassembled WGS sequence"/>
</dbReference>
<dbReference type="RefSeq" id="WP_094389581.1">
    <property type="nucleotide sequence ID" value="NZ_JADYTN010000013.1"/>
</dbReference>
<dbReference type="SUPFAM" id="SSF55166">
    <property type="entry name" value="Hedgehog/DD-peptidase"/>
    <property type="match status" value="1"/>
</dbReference>